<dbReference type="AlphaFoldDB" id="A0A5J4KVL9"/>
<evidence type="ECO:0008006" key="6">
    <source>
        <dbReference type="Google" id="ProtNLM"/>
    </source>
</evidence>
<dbReference type="CDD" id="cd00518">
    <property type="entry name" value="H2MP"/>
    <property type="match status" value="1"/>
</dbReference>
<organism evidence="5">
    <name type="scientific">hot springs metagenome</name>
    <dbReference type="NCBI Taxonomy" id="433727"/>
    <lineage>
        <taxon>unclassified sequences</taxon>
        <taxon>metagenomes</taxon>
        <taxon>ecological metagenomes</taxon>
    </lineage>
</organism>
<dbReference type="Gene3D" id="3.40.50.1450">
    <property type="entry name" value="HybD-like"/>
    <property type="match status" value="1"/>
</dbReference>
<accession>A0A5J4KVL9</accession>
<dbReference type="PRINTS" id="PR00446">
    <property type="entry name" value="HYDRGNUPTAKE"/>
</dbReference>
<dbReference type="EMBL" id="BLAB01000001">
    <property type="protein sequence ID" value="GER93254.1"/>
    <property type="molecule type" value="Genomic_DNA"/>
</dbReference>
<evidence type="ECO:0000256" key="2">
    <source>
        <dbReference type="ARBA" id="ARBA00022670"/>
    </source>
</evidence>
<comment type="caution">
    <text evidence="5">The sequence shown here is derived from an EMBL/GenBank/DDBJ whole genome shotgun (WGS) entry which is preliminary data.</text>
</comment>
<evidence type="ECO:0000313" key="5">
    <source>
        <dbReference type="EMBL" id="GER93254.1"/>
    </source>
</evidence>
<proteinExistence type="inferred from homology"/>
<keyword evidence="3" id="KW-0064">Aspartyl protease</keyword>
<sequence>MKTVVIGLGNPILSDDSVGIKVAREIERFKIQNSKLKINIIEAYAGGLRLMDELIGYDRAIIIDAMVTGNVKPGSFKVLPLSSLVTTRNISCTHDTNILTAIEFGKMLGLKLPDDITIIGIEAKDVETFAEELTDDVHKAVTIVASKIVDEIIYKKGLCSEKCLDN</sequence>
<dbReference type="PANTHER" id="PTHR30302:SF1">
    <property type="entry name" value="HYDROGENASE 2 MATURATION PROTEASE"/>
    <property type="match status" value="1"/>
</dbReference>
<dbReference type="Pfam" id="PF01750">
    <property type="entry name" value="HycI"/>
    <property type="match status" value="1"/>
</dbReference>
<evidence type="ECO:0000256" key="3">
    <source>
        <dbReference type="ARBA" id="ARBA00022750"/>
    </source>
</evidence>
<dbReference type="GO" id="GO:0004190">
    <property type="term" value="F:aspartic-type endopeptidase activity"/>
    <property type="evidence" value="ECO:0007669"/>
    <property type="project" value="UniProtKB-KW"/>
</dbReference>
<name>A0A5J4KVL9_9ZZZZ</name>
<dbReference type="SUPFAM" id="SSF53163">
    <property type="entry name" value="HybD-like"/>
    <property type="match status" value="1"/>
</dbReference>
<dbReference type="InterPro" id="IPR000671">
    <property type="entry name" value="Peptidase_A31"/>
</dbReference>
<dbReference type="GO" id="GO:0016485">
    <property type="term" value="P:protein processing"/>
    <property type="evidence" value="ECO:0007669"/>
    <property type="project" value="TreeGrafter"/>
</dbReference>
<dbReference type="GO" id="GO:0008047">
    <property type="term" value="F:enzyme activator activity"/>
    <property type="evidence" value="ECO:0007669"/>
    <property type="project" value="InterPro"/>
</dbReference>
<dbReference type="NCBIfam" id="TIGR00072">
    <property type="entry name" value="hydrog_prot"/>
    <property type="match status" value="1"/>
</dbReference>
<keyword evidence="4" id="KW-0378">Hydrolase</keyword>
<dbReference type="PANTHER" id="PTHR30302">
    <property type="entry name" value="HYDROGENASE 1 MATURATION PROTEASE"/>
    <property type="match status" value="1"/>
</dbReference>
<evidence type="ECO:0000256" key="4">
    <source>
        <dbReference type="ARBA" id="ARBA00022801"/>
    </source>
</evidence>
<evidence type="ECO:0000256" key="1">
    <source>
        <dbReference type="ARBA" id="ARBA00006814"/>
    </source>
</evidence>
<reference evidence="5" key="1">
    <citation type="submission" date="2019-10" db="EMBL/GenBank/DDBJ databases">
        <title>Metagenomic sequencing of thiosulfate-disproportionating enrichment culture.</title>
        <authorList>
            <person name="Umezawa K."/>
            <person name="Kojima H."/>
            <person name="Fukui M."/>
        </authorList>
    </citation>
    <scope>NUCLEOTIDE SEQUENCE</scope>
    <source>
        <strain evidence="5">45J</strain>
    </source>
</reference>
<keyword evidence="2" id="KW-0645">Protease</keyword>
<comment type="similarity">
    <text evidence="1">Belongs to the peptidase A31 family.</text>
</comment>
<protein>
    <recommendedName>
        <fullName evidence="6">Hydrogenase maturation protease</fullName>
    </recommendedName>
</protein>
<gene>
    <name evidence="5" type="ORF">A45J_0990</name>
</gene>
<dbReference type="InterPro" id="IPR023430">
    <property type="entry name" value="Pept_HybD-like_dom_sf"/>
</dbReference>